<dbReference type="Gene3D" id="1.20.120.220">
    <property type="entry name" value="ATP synthase, F0 complex, subunit A"/>
    <property type="match status" value="1"/>
</dbReference>
<accession>A0ABU2CEM8</accession>
<comment type="caution">
    <text evidence="13">The sequence shown here is derived from an EMBL/GenBank/DDBJ whole genome shotgun (WGS) entry which is preliminary data.</text>
</comment>
<feature type="transmembrane region" description="Helical" evidence="11">
    <location>
        <begin position="228"/>
        <end position="251"/>
    </location>
</feature>
<keyword evidence="8 11" id="KW-0406">Ion transport</keyword>
<feature type="transmembrane region" description="Helical" evidence="11">
    <location>
        <begin position="109"/>
        <end position="127"/>
    </location>
</feature>
<dbReference type="InterPro" id="IPR045082">
    <property type="entry name" value="ATP_syn_F0_a_bact/chloroplast"/>
</dbReference>
<evidence type="ECO:0000256" key="6">
    <source>
        <dbReference type="ARBA" id="ARBA00022781"/>
    </source>
</evidence>
<keyword evidence="11" id="KW-1003">Cell membrane</keyword>
<evidence type="ECO:0000256" key="7">
    <source>
        <dbReference type="ARBA" id="ARBA00022989"/>
    </source>
</evidence>
<evidence type="ECO:0000256" key="3">
    <source>
        <dbReference type="ARBA" id="ARBA00022448"/>
    </source>
</evidence>
<keyword evidence="3 11" id="KW-0813">Transport</keyword>
<dbReference type="InterPro" id="IPR000568">
    <property type="entry name" value="ATP_synth_F0_asu"/>
</dbReference>
<dbReference type="CDD" id="cd00310">
    <property type="entry name" value="ATP-synt_Fo_a_6"/>
    <property type="match status" value="1"/>
</dbReference>
<dbReference type="Pfam" id="PF00119">
    <property type="entry name" value="ATP-synt_A"/>
    <property type="match status" value="1"/>
</dbReference>
<keyword evidence="5 11" id="KW-0812">Transmembrane</keyword>
<dbReference type="PANTHER" id="PTHR42823">
    <property type="entry name" value="ATP SYNTHASE SUBUNIT A, CHLOROPLASTIC"/>
    <property type="match status" value="1"/>
</dbReference>
<dbReference type="InterPro" id="IPR023011">
    <property type="entry name" value="ATP_synth_F0_asu_AS"/>
</dbReference>
<dbReference type="Proteomes" id="UP001180487">
    <property type="component" value="Unassembled WGS sequence"/>
</dbReference>
<reference evidence="13 14" key="1">
    <citation type="submission" date="2023-07" db="EMBL/GenBank/DDBJ databases">
        <title>Sorghum-associated microbial communities from plants grown in Nebraska, USA.</title>
        <authorList>
            <person name="Schachtman D."/>
        </authorList>
    </citation>
    <scope>NUCLEOTIDE SEQUENCE [LARGE SCALE GENOMIC DNA]</scope>
    <source>
        <strain evidence="13 14">BE313</strain>
    </source>
</reference>
<evidence type="ECO:0000313" key="14">
    <source>
        <dbReference type="Proteomes" id="UP001180487"/>
    </source>
</evidence>
<gene>
    <name evidence="11" type="primary">atpB</name>
    <name evidence="13" type="ORF">J2X19_004488</name>
</gene>
<dbReference type="SUPFAM" id="SSF81336">
    <property type="entry name" value="F1F0 ATP synthase subunit A"/>
    <property type="match status" value="1"/>
</dbReference>
<dbReference type="EMBL" id="JAVDXT010000005">
    <property type="protein sequence ID" value="MDR7379792.1"/>
    <property type="molecule type" value="Genomic_DNA"/>
</dbReference>
<organism evidence="13 14">
    <name type="scientific">Rhodoferax ferrireducens</name>
    <dbReference type="NCBI Taxonomy" id="192843"/>
    <lineage>
        <taxon>Bacteria</taxon>
        <taxon>Pseudomonadati</taxon>
        <taxon>Pseudomonadota</taxon>
        <taxon>Betaproteobacteria</taxon>
        <taxon>Burkholderiales</taxon>
        <taxon>Comamonadaceae</taxon>
        <taxon>Rhodoferax</taxon>
    </lineage>
</organism>
<name>A0ABU2CEM8_9BURK</name>
<evidence type="ECO:0000313" key="13">
    <source>
        <dbReference type="EMBL" id="MDR7379792.1"/>
    </source>
</evidence>
<comment type="similarity">
    <text evidence="2 11 12">Belongs to the ATPase A chain family.</text>
</comment>
<evidence type="ECO:0000256" key="5">
    <source>
        <dbReference type="ARBA" id="ARBA00022692"/>
    </source>
</evidence>
<dbReference type="PANTHER" id="PTHR42823:SF3">
    <property type="entry name" value="ATP SYNTHASE SUBUNIT A, CHLOROPLASTIC"/>
    <property type="match status" value="1"/>
</dbReference>
<feature type="transmembrane region" description="Helical" evidence="11">
    <location>
        <begin position="53"/>
        <end position="71"/>
    </location>
</feature>
<evidence type="ECO:0000256" key="2">
    <source>
        <dbReference type="ARBA" id="ARBA00006810"/>
    </source>
</evidence>
<keyword evidence="10 11" id="KW-0066">ATP synthesis</keyword>
<keyword evidence="6 11" id="KW-0375">Hydrogen ion transport</keyword>
<evidence type="ECO:0000256" key="9">
    <source>
        <dbReference type="ARBA" id="ARBA00023136"/>
    </source>
</evidence>
<keyword evidence="4 11" id="KW-0138">CF(0)</keyword>
<comment type="function">
    <text evidence="11 12">Key component of the proton channel; it plays a direct role in the translocation of protons across the membrane.</text>
</comment>
<evidence type="ECO:0000256" key="11">
    <source>
        <dbReference type="HAMAP-Rule" id="MF_01393"/>
    </source>
</evidence>
<feature type="transmembrane region" description="Helical" evidence="11">
    <location>
        <begin position="163"/>
        <end position="182"/>
    </location>
</feature>
<evidence type="ECO:0000256" key="12">
    <source>
        <dbReference type="RuleBase" id="RU000483"/>
    </source>
</evidence>
<keyword evidence="7 11" id="KW-1133">Transmembrane helix</keyword>
<dbReference type="NCBIfam" id="NF004477">
    <property type="entry name" value="PRK05815.1-1"/>
    <property type="match status" value="1"/>
</dbReference>
<keyword evidence="9 11" id="KW-0472">Membrane</keyword>
<dbReference type="NCBIfam" id="TIGR01131">
    <property type="entry name" value="ATP_synt_6_or_A"/>
    <property type="match status" value="1"/>
</dbReference>
<comment type="subcellular location">
    <subcellularLocation>
        <location evidence="11 12">Cell membrane</location>
        <topology evidence="11 12">Multi-pass membrane protein</topology>
    </subcellularLocation>
    <subcellularLocation>
        <location evidence="1">Membrane</location>
        <topology evidence="1">Multi-pass membrane protein</topology>
    </subcellularLocation>
</comment>
<evidence type="ECO:0000256" key="4">
    <source>
        <dbReference type="ARBA" id="ARBA00022547"/>
    </source>
</evidence>
<evidence type="ECO:0000256" key="1">
    <source>
        <dbReference type="ARBA" id="ARBA00004141"/>
    </source>
</evidence>
<feature type="transmembrane region" description="Helical" evidence="11">
    <location>
        <begin position="271"/>
        <end position="296"/>
    </location>
</feature>
<dbReference type="HAMAP" id="MF_01393">
    <property type="entry name" value="ATP_synth_a_bact"/>
    <property type="match status" value="1"/>
</dbReference>
<sequence length="303" mass="33621">MSTENAAEHAATTGPKAGDYIVHHLQHLQKDFSFESVKQTSIVDFSLFNLDSVLYSVILGIVGCFFLWRAARKATSGVPGRFQAAVEILTEMVDSQAKGVIHNAKSRKLVAPLALTVFVWIFLMNGMDMLPVDILPKVWEHFYASTGGDPHHAYMRVVPTADLSTTLGLSVSVLFVCLVYNIKIKGLGGWAHELVAAPFGDHWFLYPINFLMQLIEYLAKTVSHGMRLFGNMFAGELVFMLIALMGGTWAWQFNPAEGMFWLGVGHVIAGAAWSIFHILVITLQAFIFMMLTLIYVGQSHEAH</sequence>
<evidence type="ECO:0000256" key="8">
    <source>
        <dbReference type="ARBA" id="ARBA00023065"/>
    </source>
</evidence>
<keyword evidence="14" id="KW-1185">Reference proteome</keyword>
<evidence type="ECO:0000256" key="10">
    <source>
        <dbReference type="ARBA" id="ARBA00023310"/>
    </source>
</evidence>
<dbReference type="PROSITE" id="PS00449">
    <property type="entry name" value="ATPASE_A"/>
    <property type="match status" value="1"/>
</dbReference>
<proteinExistence type="inferred from homology"/>
<dbReference type="InterPro" id="IPR035908">
    <property type="entry name" value="F0_ATP_A_sf"/>
</dbReference>
<dbReference type="RefSeq" id="WP_310376636.1">
    <property type="nucleotide sequence ID" value="NZ_JAVDXT010000005.1"/>
</dbReference>
<protein>
    <recommendedName>
        <fullName evidence="11 12">ATP synthase subunit a</fullName>
    </recommendedName>
    <alternativeName>
        <fullName evidence="11">ATP synthase F0 sector subunit a</fullName>
    </alternativeName>
    <alternativeName>
        <fullName evidence="11">F-ATPase subunit 6</fullName>
    </alternativeName>
</protein>